<accession>A0ABW5SJI9</accession>
<gene>
    <name evidence="1" type="ORF">ACFSVM_03675</name>
</gene>
<sequence length="72" mass="8759">MKIVKPVIIEDYNDDWPFIFNELKEIHYIIERPSSDYRSLVRPILEVELMRDFTLYKILPGANCRRFQYGYS</sequence>
<dbReference type="EMBL" id="JBHUMJ010000002">
    <property type="protein sequence ID" value="MFD2699555.1"/>
    <property type="molecule type" value="Genomic_DNA"/>
</dbReference>
<organism evidence="1 2">
    <name type="scientific">Paenibacillus shunpengii</name>
    <dbReference type="NCBI Taxonomy" id="2054424"/>
    <lineage>
        <taxon>Bacteria</taxon>
        <taxon>Bacillati</taxon>
        <taxon>Bacillota</taxon>
        <taxon>Bacilli</taxon>
        <taxon>Bacillales</taxon>
        <taxon>Paenibacillaceae</taxon>
        <taxon>Paenibacillus</taxon>
    </lineage>
</organism>
<protein>
    <submittedName>
        <fullName evidence="1">Uncharacterized protein</fullName>
    </submittedName>
</protein>
<evidence type="ECO:0000313" key="1">
    <source>
        <dbReference type="EMBL" id="MFD2699555.1"/>
    </source>
</evidence>
<evidence type="ECO:0000313" key="2">
    <source>
        <dbReference type="Proteomes" id="UP001597540"/>
    </source>
</evidence>
<dbReference type="RefSeq" id="WP_379260475.1">
    <property type="nucleotide sequence ID" value="NZ_JBHUMJ010000002.1"/>
</dbReference>
<dbReference type="Proteomes" id="UP001597540">
    <property type="component" value="Unassembled WGS sequence"/>
</dbReference>
<name>A0ABW5SJI9_9BACL</name>
<keyword evidence="2" id="KW-1185">Reference proteome</keyword>
<proteinExistence type="predicted"/>
<comment type="caution">
    <text evidence="1">The sequence shown here is derived from an EMBL/GenBank/DDBJ whole genome shotgun (WGS) entry which is preliminary data.</text>
</comment>
<reference evidence="2" key="1">
    <citation type="journal article" date="2019" name="Int. J. Syst. Evol. Microbiol.">
        <title>The Global Catalogue of Microorganisms (GCM) 10K type strain sequencing project: providing services to taxonomists for standard genome sequencing and annotation.</title>
        <authorList>
            <consortium name="The Broad Institute Genomics Platform"/>
            <consortium name="The Broad Institute Genome Sequencing Center for Infectious Disease"/>
            <person name="Wu L."/>
            <person name="Ma J."/>
        </authorList>
    </citation>
    <scope>NUCLEOTIDE SEQUENCE [LARGE SCALE GENOMIC DNA]</scope>
    <source>
        <strain evidence="2">KCTC 33849</strain>
    </source>
</reference>